<dbReference type="EMBL" id="RJUF01000005">
    <property type="protein sequence ID" value="MCP9762093.1"/>
    <property type="molecule type" value="Genomic_DNA"/>
</dbReference>
<accession>A0AAE3GZK4</accession>
<evidence type="ECO:0000256" key="3">
    <source>
        <dbReference type="ARBA" id="ARBA00022723"/>
    </source>
</evidence>
<keyword evidence="2 9" id="KW-0645">Protease</keyword>
<comment type="caution">
    <text evidence="11">The sequence shown here is derived from an EMBL/GenBank/DDBJ whole genome shotgun (WGS) entry which is preliminary data.</text>
</comment>
<dbReference type="GO" id="GO:0008270">
    <property type="term" value="F:zinc ion binding"/>
    <property type="evidence" value="ECO:0007669"/>
    <property type="project" value="UniProtKB-UniRule"/>
</dbReference>
<feature type="binding site" evidence="9">
    <location>
        <position position="181"/>
    </location>
    <ligand>
        <name>Zn(2+)</name>
        <dbReference type="ChEBI" id="CHEBI:29105"/>
        <note>catalytic</note>
    </ligand>
</feature>
<dbReference type="AlphaFoldDB" id="A0AAE3GZK4"/>
<dbReference type="SUPFAM" id="SSF55166">
    <property type="entry name" value="Hedgehog/DD-peptidase"/>
    <property type="match status" value="1"/>
</dbReference>
<dbReference type="GO" id="GO:0071555">
    <property type="term" value="P:cell wall organization"/>
    <property type="evidence" value="ECO:0007669"/>
    <property type="project" value="UniProtKB-KW"/>
</dbReference>
<sequence>MQNQGLVNIQKLDSSLVVDLKYSSTDNFFGEDVYGILKNAYLQEKPARALKAANEALMATHPNLRLIIYDAARPIEIQKVLWNKLDSLPPKKRKDFVADPLEGSIHNFGCAVDLSIYNSETKEALDMGTKYDYFGHLAYPRLENQMLQQGNLTEKQLENRQLLRKVMQSAGFEPITSEWWHFNYYSRKKAKELYKIIE</sequence>
<evidence type="ECO:0000256" key="9">
    <source>
        <dbReference type="HAMAP-Rule" id="MF_01924"/>
    </source>
</evidence>
<keyword evidence="12" id="KW-1185">Reference proteome</keyword>
<reference evidence="11 12" key="1">
    <citation type="submission" date="2018-11" db="EMBL/GenBank/DDBJ databases">
        <title>Novel bacteria species description.</title>
        <authorList>
            <person name="Han J.-H."/>
        </authorList>
    </citation>
    <scope>NUCLEOTIDE SEQUENCE [LARGE SCALE GENOMIC DNA]</scope>
    <source>
        <strain evidence="11 12">KCTC23259</strain>
    </source>
</reference>
<dbReference type="CDD" id="cd14840">
    <property type="entry name" value="D-Ala-D-Ala_dipeptidase_Aad"/>
    <property type="match status" value="1"/>
</dbReference>
<evidence type="ECO:0000256" key="7">
    <source>
        <dbReference type="ARBA" id="ARBA00023049"/>
    </source>
</evidence>
<feature type="active site" description="Proton donor/acceptor" evidence="9">
    <location>
        <position position="178"/>
    </location>
</feature>
<protein>
    <recommendedName>
        <fullName evidence="9 10">D-alanyl-D-alanine dipeptidase</fullName>
        <shortName evidence="9 10">D-Ala-D-Ala dipeptidase</shortName>
        <ecNumber evidence="9 10">3.4.13.22</ecNumber>
    </recommendedName>
</protein>
<evidence type="ECO:0000256" key="8">
    <source>
        <dbReference type="ARBA" id="ARBA00023316"/>
    </source>
</evidence>
<dbReference type="Pfam" id="PF01427">
    <property type="entry name" value="Peptidase_M15"/>
    <property type="match status" value="1"/>
</dbReference>
<keyword evidence="8 10" id="KW-0961">Cell wall biogenesis/degradation</keyword>
<dbReference type="PANTHER" id="PTHR43126:SF2">
    <property type="entry name" value="D-ALANYL-D-ALANINE DIPEPTIDASE"/>
    <property type="match status" value="1"/>
</dbReference>
<dbReference type="Gene3D" id="3.30.1380.10">
    <property type="match status" value="1"/>
</dbReference>
<gene>
    <name evidence="11" type="ORF">EGI31_03940</name>
</gene>
<comment type="catalytic activity">
    <reaction evidence="1 9 10">
        <text>D-alanyl-D-alanine + H2O = 2 D-alanine</text>
        <dbReference type="Rhea" id="RHEA:20661"/>
        <dbReference type="ChEBI" id="CHEBI:15377"/>
        <dbReference type="ChEBI" id="CHEBI:57416"/>
        <dbReference type="ChEBI" id="CHEBI:57822"/>
        <dbReference type="EC" id="3.4.13.22"/>
    </reaction>
</comment>
<keyword evidence="6 9" id="KW-0224">Dipeptidase</keyword>
<comment type="function">
    <text evidence="9 10">Catalyzes hydrolysis of the D-alanyl-D-alanine dipeptide.</text>
</comment>
<dbReference type="HAMAP" id="MF_01924">
    <property type="entry name" value="A_A_dipeptidase"/>
    <property type="match status" value="1"/>
</dbReference>
<name>A0AAE3GZK4_9BACT</name>
<dbReference type="InterPro" id="IPR000755">
    <property type="entry name" value="A_A_dipeptidase"/>
</dbReference>
<proteinExistence type="inferred from homology"/>
<evidence type="ECO:0000256" key="5">
    <source>
        <dbReference type="ARBA" id="ARBA00022833"/>
    </source>
</evidence>
<dbReference type="PANTHER" id="PTHR43126">
    <property type="entry name" value="D-ALANYL-D-ALANINE DIPEPTIDASE"/>
    <property type="match status" value="1"/>
</dbReference>
<dbReference type="Proteomes" id="UP001204144">
    <property type="component" value="Unassembled WGS sequence"/>
</dbReference>
<evidence type="ECO:0000256" key="6">
    <source>
        <dbReference type="ARBA" id="ARBA00022997"/>
    </source>
</evidence>
<keyword evidence="4 9" id="KW-0378">Hydrolase</keyword>
<evidence type="ECO:0000256" key="2">
    <source>
        <dbReference type="ARBA" id="ARBA00022670"/>
    </source>
</evidence>
<dbReference type="GO" id="GO:0008237">
    <property type="term" value="F:metallopeptidase activity"/>
    <property type="evidence" value="ECO:0007669"/>
    <property type="project" value="UniProtKB-KW"/>
</dbReference>
<feature type="binding site" evidence="9">
    <location>
        <position position="113"/>
    </location>
    <ligand>
        <name>Zn(2+)</name>
        <dbReference type="ChEBI" id="CHEBI:29105"/>
        <note>catalytic</note>
    </ligand>
</feature>
<dbReference type="GO" id="GO:0006508">
    <property type="term" value="P:proteolysis"/>
    <property type="evidence" value="ECO:0007669"/>
    <property type="project" value="UniProtKB-KW"/>
</dbReference>
<evidence type="ECO:0000313" key="12">
    <source>
        <dbReference type="Proteomes" id="UP001204144"/>
    </source>
</evidence>
<comment type="similarity">
    <text evidence="9 10">Belongs to the peptidase M15D family.</text>
</comment>
<comment type="cofactor">
    <cofactor evidence="9">
        <name>Zn(2+)</name>
        <dbReference type="ChEBI" id="CHEBI:29105"/>
    </cofactor>
    <text evidence="9">Binds 1 zinc ion per subunit.</text>
</comment>
<organism evidence="11 12">
    <name type="scientific">Lacihabitans soyangensis</name>
    <dbReference type="NCBI Taxonomy" id="869394"/>
    <lineage>
        <taxon>Bacteria</taxon>
        <taxon>Pseudomonadati</taxon>
        <taxon>Bacteroidota</taxon>
        <taxon>Cytophagia</taxon>
        <taxon>Cytophagales</taxon>
        <taxon>Leadbetterellaceae</taxon>
        <taxon>Lacihabitans</taxon>
    </lineage>
</organism>
<feature type="binding site" evidence="9">
    <location>
        <position position="106"/>
    </location>
    <ligand>
        <name>Zn(2+)</name>
        <dbReference type="ChEBI" id="CHEBI:29105"/>
        <note>catalytic</note>
    </ligand>
</feature>
<evidence type="ECO:0000256" key="1">
    <source>
        <dbReference type="ARBA" id="ARBA00001362"/>
    </source>
</evidence>
<dbReference type="InterPro" id="IPR009045">
    <property type="entry name" value="Zn_M74/Hedgehog-like"/>
</dbReference>
<keyword evidence="3 9" id="KW-0479">Metal-binding</keyword>
<dbReference type="EC" id="3.4.13.22" evidence="9 10"/>
<dbReference type="GO" id="GO:0160237">
    <property type="term" value="F:D-Ala-D-Ala dipeptidase activity"/>
    <property type="evidence" value="ECO:0007669"/>
    <property type="project" value="UniProtKB-EC"/>
</dbReference>
<keyword evidence="7 9" id="KW-0482">Metalloprotease</keyword>
<evidence type="ECO:0000256" key="4">
    <source>
        <dbReference type="ARBA" id="ARBA00022801"/>
    </source>
</evidence>
<feature type="site" description="Transition state stabilizer" evidence="9">
    <location>
        <position position="73"/>
    </location>
</feature>
<evidence type="ECO:0000313" key="11">
    <source>
        <dbReference type="EMBL" id="MCP9762093.1"/>
    </source>
</evidence>
<dbReference type="PIRSF" id="PIRSF026671">
    <property type="entry name" value="AA_dipeptidase"/>
    <property type="match status" value="1"/>
</dbReference>
<evidence type="ECO:0000256" key="10">
    <source>
        <dbReference type="PIRNR" id="PIRNR026671"/>
    </source>
</evidence>
<keyword evidence="5 9" id="KW-0862">Zinc</keyword>